<dbReference type="NCBIfam" id="TIGR00732">
    <property type="entry name" value="dprA"/>
    <property type="match status" value="1"/>
</dbReference>
<dbReference type="PANTHER" id="PTHR43022">
    <property type="entry name" value="PROTEIN SMF"/>
    <property type="match status" value="1"/>
</dbReference>
<evidence type="ECO:0000259" key="3">
    <source>
        <dbReference type="Pfam" id="PF02481"/>
    </source>
</evidence>
<evidence type="ECO:0000256" key="2">
    <source>
        <dbReference type="SAM" id="MobiDB-lite"/>
    </source>
</evidence>
<comment type="caution">
    <text evidence="4">The sequence shown here is derived from an EMBL/GenBank/DDBJ whole genome shotgun (WGS) entry which is preliminary data.</text>
</comment>
<accession>A0A3D4SZ39</accession>
<dbReference type="Pfam" id="PF02481">
    <property type="entry name" value="DNA_processg_A"/>
    <property type="match status" value="1"/>
</dbReference>
<feature type="domain" description="Smf/DprA SLOG" evidence="3">
    <location>
        <begin position="140"/>
        <end position="333"/>
    </location>
</feature>
<organism evidence="4 5">
    <name type="scientific">Corynebacterium nuruki</name>
    <dbReference type="NCBI Taxonomy" id="1032851"/>
    <lineage>
        <taxon>Bacteria</taxon>
        <taxon>Bacillati</taxon>
        <taxon>Actinomycetota</taxon>
        <taxon>Actinomycetes</taxon>
        <taxon>Mycobacteriales</taxon>
        <taxon>Corynebacteriaceae</taxon>
        <taxon>Corynebacterium</taxon>
    </lineage>
</organism>
<evidence type="ECO:0000313" key="5">
    <source>
        <dbReference type="Proteomes" id="UP000261739"/>
    </source>
</evidence>
<reference evidence="4 5" key="1">
    <citation type="journal article" date="2018" name="Nat. Biotechnol.">
        <title>A standardized bacterial taxonomy based on genome phylogeny substantially revises the tree of life.</title>
        <authorList>
            <person name="Parks D.H."/>
            <person name="Chuvochina M."/>
            <person name="Waite D.W."/>
            <person name="Rinke C."/>
            <person name="Skarshewski A."/>
            <person name="Chaumeil P.A."/>
            <person name="Hugenholtz P."/>
        </authorList>
    </citation>
    <scope>NUCLEOTIDE SEQUENCE [LARGE SCALE GENOMIC DNA]</scope>
    <source>
        <strain evidence="4">UBA11247</strain>
    </source>
</reference>
<protein>
    <submittedName>
        <fullName evidence="4">DNA-protecting protein DprA</fullName>
    </submittedName>
</protein>
<dbReference type="GO" id="GO:0009294">
    <property type="term" value="P:DNA-mediated transformation"/>
    <property type="evidence" value="ECO:0007669"/>
    <property type="project" value="InterPro"/>
</dbReference>
<dbReference type="STRING" id="863239.GCA_000213935_02446"/>
<dbReference type="PANTHER" id="PTHR43022:SF1">
    <property type="entry name" value="PROTEIN SMF"/>
    <property type="match status" value="1"/>
</dbReference>
<dbReference type="InterPro" id="IPR057666">
    <property type="entry name" value="DrpA_SLOG"/>
</dbReference>
<dbReference type="Gene3D" id="3.40.50.450">
    <property type="match status" value="1"/>
</dbReference>
<evidence type="ECO:0000256" key="1">
    <source>
        <dbReference type="ARBA" id="ARBA00006525"/>
    </source>
</evidence>
<gene>
    <name evidence="4" type="primary">dprA</name>
    <name evidence="4" type="ORF">DIW82_07175</name>
</gene>
<feature type="compositionally biased region" description="Gly residues" evidence="2">
    <location>
        <begin position="1"/>
        <end position="11"/>
    </location>
</feature>
<comment type="similarity">
    <text evidence="1">Belongs to the DprA/Smf family.</text>
</comment>
<proteinExistence type="inferred from homology"/>
<dbReference type="Proteomes" id="UP000261739">
    <property type="component" value="Unassembled WGS sequence"/>
</dbReference>
<sequence length="422" mass="44669">MTGTGRGVGGTGRDDGQQTAWDTRRTAWAYLRRVVEASRGDVVRLLWPDGDVTAPADVERVAGMIRAADPTLPARLAAATGPRTGADPATDREWAERHGWRLITPDDPEWPTTRLAEAFRDFPDLAGGGDVADDGVRGRAARPFALWATGPADLGRAVERSVAMVGTRSATSYGTRITRTMAGDLAAAGHTVVSGGAVGIDTAAHRGALAVQGTTVAVAASGPGEIYPRANADLFGRIAGSGLVVTEYPPLLRPARHRFLTRNRLVAALTRGTVLLAAGYRSGAVNTANWADAMLRPVMVLPGPVDSPDYVGCHKRLRDQAGILVTRADDVREILDPVGAVDTDGQLRMEFAATPVQQLTQDQLAVFDACALAGRRADGTGTPDRIVAETGLALRAVVRIIAELEKAGLARREGSRWIKTDR</sequence>
<feature type="region of interest" description="Disordered" evidence="2">
    <location>
        <begin position="1"/>
        <end position="20"/>
    </location>
</feature>
<dbReference type="AlphaFoldDB" id="A0A3D4SZ39"/>
<dbReference type="InterPro" id="IPR003488">
    <property type="entry name" value="DprA"/>
</dbReference>
<evidence type="ECO:0000313" key="4">
    <source>
        <dbReference type="EMBL" id="HCT14563.1"/>
    </source>
</evidence>
<name>A0A3D4SZ39_9CORY</name>
<dbReference type="EMBL" id="DQID01000188">
    <property type="protein sequence ID" value="HCT14563.1"/>
    <property type="molecule type" value="Genomic_DNA"/>
</dbReference>
<dbReference type="SUPFAM" id="SSF102405">
    <property type="entry name" value="MCP/YpsA-like"/>
    <property type="match status" value="1"/>
</dbReference>
<dbReference type="RefSeq" id="WP_010119016.1">
    <property type="nucleotide sequence ID" value="NZ_DAITTW010000095.1"/>
</dbReference>